<dbReference type="Proteomes" id="UP000004994">
    <property type="component" value="Chromosome 1"/>
</dbReference>
<dbReference type="InParanoid" id="A0A3Q7EFG5"/>
<name>A0A3Q7EFG5_SOLLC</name>
<evidence type="ECO:0000313" key="2">
    <source>
        <dbReference type="Proteomes" id="UP000004994"/>
    </source>
</evidence>
<dbReference type="Gramene" id="Solyc01g060410.3.1">
    <property type="protein sequence ID" value="Solyc01g060410.3.1"/>
    <property type="gene ID" value="Solyc01g060410.3"/>
</dbReference>
<protein>
    <submittedName>
        <fullName evidence="1">Uncharacterized protein</fullName>
    </submittedName>
</protein>
<sequence length="92" mass="10827">MLSVYCEAWNRSASRWEFEISPSHHSTKKRHSWDLGRTALAPHPWMWPPSTSADFKIRKLSWFHVTVSLNIDRMMGQETMVVVIAVFSDYIF</sequence>
<keyword evidence="2" id="KW-1185">Reference proteome</keyword>
<reference evidence="1" key="1">
    <citation type="journal article" date="2012" name="Nature">
        <title>The tomato genome sequence provides insights into fleshy fruit evolution.</title>
        <authorList>
            <consortium name="Tomato Genome Consortium"/>
        </authorList>
    </citation>
    <scope>NUCLEOTIDE SEQUENCE [LARGE SCALE GENOMIC DNA]</scope>
    <source>
        <strain evidence="1">cv. Heinz 1706</strain>
    </source>
</reference>
<dbReference type="EnsemblPlants" id="Solyc01g060410.3.1">
    <property type="protein sequence ID" value="Solyc01g060410.3.1"/>
    <property type="gene ID" value="Solyc01g060410.3"/>
</dbReference>
<organism evidence="1">
    <name type="scientific">Solanum lycopersicum</name>
    <name type="common">Tomato</name>
    <name type="synonym">Lycopersicon esculentum</name>
    <dbReference type="NCBI Taxonomy" id="4081"/>
    <lineage>
        <taxon>Eukaryota</taxon>
        <taxon>Viridiplantae</taxon>
        <taxon>Streptophyta</taxon>
        <taxon>Embryophyta</taxon>
        <taxon>Tracheophyta</taxon>
        <taxon>Spermatophyta</taxon>
        <taxon>Magnoliopsida</taxon>
        <taxon>eudicotyledons</taxon>
        <taxon>Gunneridae</taxon>
        <taxon>Pentapetalae</taxon>
        <taxon>asterids</taxon>
        <taxon>lamiids</taxon>
        <taxon>Solanales</taxon>
        <taxon>Solanaceae</taxon>
        <taxon>Solanoideae</taxon>
        <taxon>Solaneae</taxon>
        <taxon>Solanum</taxon>
        <taxon>Solanum subgen. Lycopersicon</taxon>
    </lineage>
</organism>
<evidence type="ECO:0000313" key="1">
    <source>
        <dbReference type="EnsemblPlants" id="Solyc01g060410.3.1"/>
    </source>
</evidence>
<dbReference type="AlphaFoldDB" id="A0A3Q7EFG5"/>
<proteinExistence type="predicted"/>
<accession>A0A3Q7EFG5</accession>
<reference evidence="1" key="2">
    <citation type="submission" date="2019-01" db="UniProtKB">
        <authorList>
            <consortium name="EnsemblPlants"/>
        </authorList>
    </citation>
    <scope>IDENTIFICATION</scope>
    <source>
        <strain evidence="1">cv. Heinz 1706</strain>
    </source>
</reference>